<evidence type="ECO:0000313" key="3">
    <source>
        <dbReference type="RefSeq" id="XP_020080755.1"/>
    </source>
</evidence>
<reference evidence="3" key="2">
    <citation type="submission" date="2025-08" db="UniProtKB">
        <authorList>
            <consortium name="RefSeq"/>
        </authorList>
    </citation>
    <scope>IDENTIFICATION</scope>
    <source>
        <tissue evidence="3">Leaf</tissue>
    </source>
</reference>
<dbReference type="Pfam" id="PF25349">
    <property type="entry name" value="PH_PHS1"/>
    <property type="match status" value="1"/>
</dbReference>
<organism evidence="2 3">
    <name type="scientific">Ananas comosus</name>
    <name type="common">Pineapple</name>
    <name type="synonym">Ananas ananas</name>
    <dbReference type="NCBI Taxonomy" id="4615"/>
    <lineage>
        <taxon>Eukaryota</taxon>
        <taxon>Viridiplantae</taxon>
        <taxon>Streptophyta</taxon>
        <taxon>Embryophyta</taxon>
        <taxon>Tracheophyta</taxon>
        <taxon>Spermatophyta</taxon>
        <taxon>Magnoliopsida</taxon>
        <taxon>Liliopsida</taxon>
        <taxon>Poales</taxon>
        <taxon>Bromeliaceae</taxon>
        <taxon>Bromelioideae</taxon>
        <taxon>Ananas</taxon>
    </lineage>
</organism>
<dbReference type="RefSeq" id="XP_020080755.1">
    <property type="nucleotide sequence ID" value="XM_020225166.1"/>
</dbReference>
<keyword evidence="2" id="KW-1185">Reference proteome</keyword>
<dbReference type="OrthoDB" id="1864854at2759"/>
<dbReference type="GeneID" id="109704432"/>
<evidence type="ECO:0000259" key="1">
    <source>
        <dbReference type="Pfam" id="PF25349"/>
    </source>
</evidence>
<feature type="domain" description="Poor homologous synapsis 1 PH" evidence="1">
    <location>
        <begin position="25"/>
        <end position="166"/>
    </location>
</feature>
<dbReference type="Proteomes" id="UP000515123">
    <property type="component" value="Unplaced"/>
</dbReference>
<protein>
    <submittedName>
        <fullName evidence="3">Protein POOR HOMOLOGOUS SYNAPSIS 1-like</fullName>
    </submittedName>
</protein>
<dbReference type="AlphaFoldDB" id="A0A6P5EH20"/>
<reference evidence="2" key="1">
    <citation type="journal article" date="2015" name="Nat. Genet.">
        <title>The pineapple genome and the evolution of CAM photosynthesis.</title>
        <authorList>
            <person name="Ming R."/>
            <person name="VanBuren R."/>
            <person name="Wai C.M."/>
            <person name="Tang H."/>
            <person name="Schatz M.C."/>
            <person name="Bowers J.E."/>
            <person name="Lyons E."/>
            <person name="Wang M.L."/>
            <person name="Chen J."/>
            <person name="Biggers E."/>
            <person name="Zhang J."/>
            <person name="Huang L."/>
            <person name="Zhang L."/>
            <person name="Miao W."/>
            <person name="Zhang J."/>
            <person name="Ye Z."/>
            <person name="Miao C."/>
            <person name="Lin Z."/>
            <person name="Wang H."/>
            <person name="Zhou H."/>
            <person name="Yim W.C."/>
            <person name="Priest H.D."/>
            <person name="Zheng C."/>
            <person name="Woodhouse M."/>
            <person name="Edger P.P."/>
            <person name="Guyot R."/>
            <person name="Guo H.B."/>
            <person name="Guo H."/>
            <person name="Zheng G."/>
            <person name="Singh R."/>
            <person name="Sharma A."/>
            <person name="Min X."/>
            <person name="Zheng Y."/>
            <person name="Lee H."/>
            <person name="Gurtowski J."/>
            <person name="Sedlazeck F.J."/>
            <person name="Harkess A."/>
            <person name="McKain M.R."/>
            <person name="Liao Z."/>
            <person name="Fang J."/>
            <person name="Liu J."/>
            <person name="Zhang X."/>
            <person name="Zhang Q."/>
            <person name="Hu W."/>
            <person name="Qin Y."/>
            <person name="Wang K."/>
            <person name="Chen L.Y."/>
            <person name="Shirley N."/>
            <person name="Lin Y.R."/>
            <person name="Liu L.Y."/>
            <person name="Hernandez A.G."/>
            <person name="Wright C.L."/>
            <person name="Bulone V."/>
            <person name="Tuskan G.A."/>
            <person name="Heath K."/>
            <person name="Zee F."/>
            <person name="Moore P.H."/>
            <person name="Sunkar R."/>
            <person name="Leebens-Mack J.H."/>
            <person name="Mockler T."/>
            <person name="Bennetzen J.L."/>
            <person name="Freeling M."/>
            <person name="Sankoff D."/>
            <person name="Paterson A.H."/>
            <person name="Zhu X."/>
            <person name="Yang X."/>
            <person name="Smith J.A."/>
            <person name="Cushman J.C."/>
            <person name="Paull R.E."/>
            <person name="Yu Q."/>
        </authorList>
    </citation>
    <scope>NUCLEOTIDE SEQUENCE [LARGE SCALE GENOMIC DNA]</scope>
    <source>
        <strain evidence="2">cv. F153</strain>
    </source>
</reference>
<proteinExistence type="predicted"/>
<accession>A0A6P5EH20</accession>
<dbReference type="InterPro" id="IPR057619">
    <property type="entry name" value="PH_PHS1"/>
</dbReference>
<name>A0A6P5EH20_ANACO</name>
<sequence>MARASAATHARSGAAAVAAAAAAAHWEVEYARFFNFPRRSPSSSAAAAALLRPLRKKKLRSGGTWIAAASAASLRLVARRPASVAVLSVSVGDDVIEEHFVSNLHFSWPQVSRDTQCSIRGSRVVLLSYRDSSNEIQKFAMRFLTGSSAETFVNCVKECSRDTMDILLPGSDFVGDDSSASEYNASSRLHYGYNEMSNSGEAVGINEEQEDLFCQPLLANNIETIFSNFPRGFTELPNGCSNDTGKGAEGQLKLSEEADLKSLVEKYSADASFYDMLLKLDKVIDHLGGDLALS</sequence>
<evidence type="ECO:0000313" key="2">
    <source>
        <dbReference type="Proteomes" id="UP000515123"/>
    </source>
</evidence>
<gene>
    <name evidence="3" type="primary">LOC109704432</name>
</gene>